<dbReference type="Proteomes" id="UP001218579">
    <property type="component" value="Unassembled WGS sequence"/>
</dbReference>
<comment type="catalytic activity">
    <reaction evidence="8">
        <text>ATP + H2O + polyamine-[polyamine-binding protein]Side 1 = ADP + phosphate + polyamineSide 2 + [polyamine-binding protein]Side 1.</text>
        <dbReference type="EC" id="7.6.2.11"/>
    </reaction>
</comment>
<dbReference type="Pfam" id="PF00005">
    <property type="entry name" value="ABC_tran"/>
    <property type="match status" value="1"/>
</dbReference>
<dbReference type="PROSITE" id="PS50893">
    <property type="entry name" value="ABC_TRANSPORTER_2"/>
    <property type="match status" value="1"/>
</dbReference>
<gene>
    <name evidence="8" type="primary">potA</name>
    <name evidence="10" type="ORF">PQU98_08170</name>
</gene>
<dbReference type="EC" id="7.6.2.11" evidence="8"/>
<dbReference type="SUPFAM" id="SSF52540">
    <property type="entry name" value="P-loop containing nucleoside triphosphate hydrolases"/>
    <property type="match status" value="1"/>
</dbReference>
<dbReference type="EMBL" id="JAQQKV010000001">
    <property type="protein sequence ID" value="MDC7676102.1"/>
    <property type="molecule type" value="Genomic_DNA"/>
</dbReference>
<dbReference type="InterPro" id="IPR050093">
    <property type="entry name" value="ABC_SmlMolc_Importer"/>
</dbReference>
<proteinExistence type="inferred from homology"/>
<dbReference type="InterPro" id="IPR008995">
    <property type="entry name" value="Mo/tungstate-bd_C_term_dom"/>
</dbReference>
<evidence type="ECO:0000256" key="8">
    <source>
        <dbReference type="RuleBase" id="RU364083"/>
    </source>
</evidence>
<keyword evidence="6 8" id="KW-1278">Translocase</keyword>
<dbReference type="PROSITE" id="PS00211">
    <property type="entry name" value="ABC_TRANSPORTER_1"/>
    <property type="match status" value="1"/>
</dbReference>
<dbReference type="InterPro" id="IPR005893">
    <property type="entry name" value="PotA-like"/>
</dbReference>
<keyword evidence="2 8" id="KW-1003">Cell membrane</keyword>
<evidence type="ECO:0000256" key="3">
    <source>
        <dbReference type="ARBA" id="ARBA00022519"/>
    </source>
</evidence>
<comment type="subunit">
    <text evidence="8">The complex is composed of two ATP-binding proteins (PotA), two transmembrane proteins (PotB and PotC) and a solute-binding protein (PotD).</text>
</comment>
<dbReference type="PANTHER" id="PTHR42781">
    <property type="entry name" value="SPERMIDINE/PUTRESCINE IMPORT ATP-BINDING PROTEIN POTA"/>
    <property type="match status" value="1"/>
</dbReference>
<dbReference type="Pfam" id="PF08402">
    <property type="entry name" value="TOBE_2"/>
    <property type="match status" value="1"/>
</dbReference>
<comment type="function">
    <text evidence="8">Part of the ABC transporter complex PotABCD involved in spermidine/putrescine import. Responsible for energy coupling to the transport system.</text>
</comment>
<keyword evidence="1 8" id="KW-0813">Transport</keyword>
<keyword evidence="7 8" id="KW-0472">Membrane</keyword>
<dbReference type="InterPro" id="IPR003593">
    <property type="entry name" value="AAA+_ATPase"/>
</dbReference>
<dbReference type="SMART" id="SM00382">
    <property type="entry name" value="AAA"/>
    <property type="match status" value="1"/>
</dbReference>
<dbReference type="InterPro" id="IPR027417">
    <property type="entry name" value="P-loop_NTPase"/>
</dbReference>
<feature type="domain" description="ABC transporter" evidence="9">
    <location>
        <begin position="17"/>
        <end position="247"/>
    </location>
</feature>
<comment type="similarity">
    <text evidence="8">Belongs to the ABC transporter superfamily. Spermidine/putrescine importer (TC 3.A.1.11.1) family.</text>
</comment>
<evidence type="ECO:0000256" key="1">
    <source>
        <dbReference type="ARBA" id="ARBA00022448"/>
    </source>
</evidence>
<dbReference type="GO" id="GO:0005524">
    <property type="term" value="F:ATP binding"/>
    <property type="evidence" value="ECO:0007669"/>
    <property type="project" value="UniProtKB-KW"/>
</dbReference>
<dbReference type="Gene3D" id="2.40.50.100">
    <property type="match status" value="1"/>
</dbReference>
<evidence type="ECO:0000256" key="7">
    <source>
        <dbReference type="ARBA" id="ARBA00023136"/>
    </source>
</evidence>
<dbReference type="PANTHER" id="PTHR42781:SF5">
    <property type="entry name" value="PUTRESCINE TRANSPORT ATP-BINDING PROTEIN POTG"/>
    <property type="match status" value="1"/>
</dbReference>
<organism evidence="10 11">
    <name type="scientific">Asticcacaulis machinosus</name>
    <dbReference type="NCBI Taxonomy" id="2984211"/>
    <lineage>
        <taxon>Bacteria</taxon>
        <taxon>Pseudomonadati</taxon>
        <taxon>Pseudomonadota</taxon>
        <taxon>Alphaproteobacteria</taxon>
        <taxon>Caulobacterales</taxon>
        <taxon>Caulobacteraceae</taxon>
        <taxon>Asticcacaulis</taxon>
    </lineage>
</organism>
<reference evidence="10 11" key="1">
    <citation type="submission" date="2023-01" db="EMBL/GenBank/DDBJ databases">
        <title>Novel species of the genus Asticcacaulis isolated from rivers.</title>
        <authorList>
            <person name="Lu H."/>
        </authorList>
    </citation>
    <scope>NUCLEOTIDE SEQUENCE [LARGE SCALE GENOMIC DNA]</scope>
    <source>
        <strain evidence="10 11">LKC15W</strain>
    </source>
</reference>
<dbReference type="RefSeq" id="WP_272744408.1">
    <property type="nucleotide sequence ID" value="NZ_JAQQKV010000001.1"/>
</dbReference>
<protein>
    <recommendedName>
        <fullName evidence="8">Spermidine/putrescine import ATP-binding protein PotA</fullName>
        <ecNumber evidence="8">7.6.2.11</ecNumber>
    </recommendedName>
</protein>
<evidence type="ECO:0000259" key="9">
    <source>
        <dbReference type="PROSITE" id="PS50893"/>
    </source>
</evidence>
<keyword evidence="4 8" id="KW-0547">Nucleotide-binding</keyword>
<dbReference type="SUPFAM" id="SSF50331">
    <property type="entry name" value="MOP-like"/>
    <property type="match status" value="1"/>
</dbReference>
<dbReference type="Gene3D" id="3.40.50.300">
    <property type="entry name" value="P-loop containing nucleotide triphosphate hydrolases"/>
    <property type="match status" value="1"/>
</dbReference>
<dbReference type="NCBIfam" id="TIGR01187">
    <property type="entry name" value="potA"/>
    <property type="match status" value="1"/>
</dbReference>
<accession>A0ABT5HIM7</accession>
<evidence type="ECO:0000256" key="5">
    <source>
        <dbReference type="ARBA" id="ARBA00022840"/>
    </source>
</evidence>
<sequence length="381" mass="42051">MFDQDPKPADALGKTIISFKNVSKRFGKNVAVDNVSLDIKEGEFFSLLGPSGCGKTTLLRMLAGFEMPSDGQILIDGNDVSQVSPNKRPVNMVFQSYAVFPHMTVLDNVAYGLKMDGVPKGERLARAQEALELVKLGGFGERKPDQMSGGQRQRVALARALVKKPRVLLLDEPLSALDAKLRDAMRTELTLLQEKVGITFIMVTHDQDEALAMATRCAVMNRGLLQQVATPFDLYEFPNSRFVADFIGSVNLFEGTLDVDEPDHAIINTTDIGPIYLDHGVTGATGTTVWAAVRPEKIEIDKWDSKPLKMEDAPEGYNIIAGEIKHLVYLGSETVYEVEVAGGRMVKVLRSNLTRWDQEDFTWDEKVWLSFNACAPAALLS</sequence>
<evidence type="ECO:0000256" key="4">
    <source>
        <dbReference type="ARBA" id="ARBA00022741"/>
    </source>
</evidence>
<keyword evidence="5 8" id="KW-0067">ATP-binding</keyword>
<evidence type="ECO:0000256" key="6">
    <source>
        <dbReference type="ARBA" id="ARBA00022967"/>
    </source>
</evidence>
<dbReference type="InterPro" id="IPR017871">
    <property type="entry name" value="ABC_transporter-like_CS"/>
</dbReference>
<evidence type="ECO:0000256" key="2">
    <source>
        <dbReference type="ARBA" id="ARBA00022475"/>
    </source>
</evidence>
<name>A0ABT5HIM7_9CAUL</name>
<keyword evidence="3" id="KW-0997">Cell inner membrane</keyword>
<comment type="caution">
    <text evidence="10">The sequence shown here is derived from an EMBL/GenBank/DDBJ whole genome shotgun (WGS) entry which is preliminary data.</text>
</comment>
<keyword evidence="11" id="KW-1185">Reference proteome</keyword>
<evidence type="ECO:0000313" key="11">
    <source>
        <dbReference type="Proteomes" id="UP001218579"/>
    </source>
</evidence>
<evidence type="ECO:0000313" key="10">
    <source>
        <dbReference type="EMBL" id="MDC7676102.1"/>
    </source>
</evidence>
<dbReference type="InterPro" id="IPR003439">
    <property type="entry name" value="ABC_transporter-like_ATP-bd"/>
</dbReference>
<dbReference type="InterPro" id="IPR013611">
    <property type="entry name" value="Transp-assoc_OB_typ2"/>
</dbReference>